<dbReference type="STRING" id="1095630.A0A2J6TCY4"/>
<dbReference type="PANTHER" id="PTHR24305">
    <property type="entry name" value="CYTOCHROME P450"/>
    <property type="match status" value="1"/>
</dbReference>
<dbReference type="FunFam" id="1.10.630.10:FF:000050">
    <property type="entry name" value="Cytochrome P450 monooxygenase"/>
    <property type="match status" value="1"/>
</dbReference>
<dbReference type="OrthoDB" id="3934656at2759"/>
<keyword evidence="4 5" id="KW-0349">Heme</keyword>
<dbReference type="AlphaFoldDB" id="A0A2J6TCY4"/>
<dbReference type="Pfam" id="PF00067">
    <property type="entry name" value="p450"/>
    <property type="match status" value="1"/>
</dbReference>
<dbReference type="GO" id="GO:0020037">
    <property type="term" value="F:heme binding"/>
    <property type="evidence" value="ECO:0007669"/>
    <property type="project" value="InterPro"/>
</dbReference>
<evidence type="ECO:0000256" key="4">
    <source>
        <dbReference type="PIRSR" id="PIRSR602401-1"/>
    </source>
</evidence>
<keyword evidence="2 4" id="KW-0479">Metal-binding</keyword>
<proteinExistence type="inferred from homology"/>
<gene>
    <name evidence="7" type="ORF">K444DRAFT_642785</name>
</gene>
<evidence type="ECO:0000256" key="6">
    <source>
        <dbReference type="SAM" id="Phobius"/>
    </source>
</evidence>
<dbReference type="GO" id="GO:0004497">
    <property type="term" value="F:monooxygenase activity"/>
    <property type="evidence" value="ECO:0007669"/>
    <property type="project" value="UniProtKB-KW"/>
</dbReference>
<dbReference type="PANTHER" id="PTHR24305:SF190">
    <property type="entry name" value="P450, PUTATIVE (EUROFUNG)-RELATED"/>
    <property type="match status" value="1"/>
</dbReference>
<evidence type="ECO:0000256" key="5">
    <source>
        <dbReference type="RuleBase" id="RU000461"/>
    </source>
</evidence>
<dbReference type="Proteomes" id="UP000235371">
    <property type="component" value="Unassembled WGS sequence"/>
</dbReference>
<dbReference type="InterPro" id="IPR017972">
    <property type="entry name" value="Cyt_P450_CS"/>
</dbReference>
<evidence type="ECO:0000313" key="8">
    <source>
        <dbReference type="Proteomes" id="UP000235371"/>
    </source>
</evidence>
<sequence length="504" mass="56978">MALLDFENSLFLILIPLGASPVLYLLYSAFRAILSQLRGIPGPFLARFTRFWKLREIYKGSFEKTNTRLHQKYGPIVRIAPNEYSIDDPEAVKIIYGLGSQFIKAWKQSPWYIASGSADPHAPKDLFTDRNPTRHAANRRKVASVYSMTTLAQLEPFVDECSSILRTRFTEFADQKRTINMAHWMQCYAFDVVAKRFGFLDAGEDIDGIMWDIHKYLIHASHVGVYSELHRPISKLLSLLRGPKGISATMQFTQSQLQERLSKMDVEKIDSKGDFLSKLLRLHAENPEKITMSDVFTTCMTNIGAGSDTTGISLSAVIYHLCKNPEVMRKLREEIDELAGKGEISDPVTFAQAQKMPYLQVVLKEALRMHPATGLPLGRVVPEGGAVIAGRMFPAGTVVGVNSWVAHANTDVFGLDASVFRPERWLVDKDRYNAMDRYFFAFGMGSRTCIGKNISLLEMTKLIPQLVRNFDFDLAEPGADWETVNVWFVKQTNFNCKIKLRARV</sequence>
<keyword evidence="6" id="KW-1133">Transmembrane helix</keyword>
<dbReference type="InterPro" id="IPR050121">
    <property type="entry name" value="Cytochrome_P450_monoxygenase"/>
</dbReference>
<keyword evidence="3 4" id="KW-0408">Iron</keyword>
<dbReference type="InParanoid" id="A0A2J6TCY4"/>
<keyword evidence="8" id="KW-1185">Reference proteome</keyword>
<dbReference type="PRINTS" id="PR00385">
    <property type="entry name" value="P450"/>
</dbReference>
<reference evidence="7 8" key="1">
    <citation type="submission" date="2016-04" db="EMBL/GenBank/DDBJ databases">
        <title>A degradative enzymes factory behind the ericoid mycorrhizal symbiosis.</title>
        <authorList>
            <consortium name="DOE Joint Genome Institute"/>
            <person name="Martino E."/>
            <person name="Morin E."/>
            <person name="Grelet G."/>
            <person name="Kuo A."/>
            <person name="Kohler A."/>
            <person name="Daghino S."/>
            <person name="Barry K."/>
            <person name="Choi C."/>
            <person name="Cichocki N."/>
            <person name="Clum A."/>
            <person name="Copeland A."/>
            <person name="Hainaut M."/>
            <person name="Haridas S."/>
            <person name="Labutti K."/>
            <person name="Lindquist E."/>
            <person name="Lipzen A."/>
            <person name="Khouja H.-R."/>
            <person name="Murat C."/>
            <person name="Ohm R."/>
            <person name="Olson A."/>
            <person name="Spatafora J."/>
            <person name="Veneault-Fourrey C."/>
            <person name="Henrissat B."/>
            <person name="Grigoriev I."/>
            <person name="Martin F."/>
            <person name="Perotto S."/>
        </authorList>
    </citation>
    <scope>NUCLEOTIDE SEQUENCE [LARGE SCALE GENOMIC DNA]</scope>
    <source>
        <strain evidence="7 8">E</strain>
    </source>
</reference>
<evidence type="ECO:0000256" key="1">
    <source>
        <dbReference type="ARBA" id="ARBA00001971"/>
    </source>
</evidence>
<keyword evidence="5" id="KW-0560">Oxidoreductase</keyword>
<keyword evidence="5" id="KW-0503">Monooxygenase</keyword>
<dbReference type="InterPro" id="IPR001128">
    <property type="entry name" value="Cyt_P450"/>
</dbReference>
<dbReference type="EMBL" id="KZ613787">
    <property type="protein sequence ID" value="PMD60895.1"/>
    <property type="molecule type" value="Genomic_DNA"/>
</dbReference>
<dbReference type="InterPro" id="IPR002401">
    <property type="entry name" value="Cyt_P450_E_grp-I"/>
</dbReference>
<name>A0A2J6TCY4_9HELO</name>
<keyword evidence="6" id="KW-0812">Transmembrane</keyword>
<dbReference type="PROSITE" id="PS00086">
    <property type="entry name" value="CYTOCHROME_P450"/>
    <property type="match status" value="1"/>
</dbReference>
<dbReference type="SUPFAM" id="SSF48264">
    <property type="entry name" value="Cytochrome P450"/>
    <property type="match status" value="1"/>
</dbReference>
<organism evidence="7 8">
    <name type="scientific">Hyaloscypha bicolor E</name>
    <dbReference type="NCBI Taxonomy" id="1095630"/>
    <lineage>
        <taxon>Eukaryota</taxon>
        <taxon>Fungi</taxon>
        <taxon>Dikarya</taxon>
        <taxon>Ascomycota</taxon>
        <taxon>Pezizomycotina</taxon>
        <taxon>Leotiomycetes</taxon>
        <taxon>Helotiales</taxon>
        <taxon>Hyaloscyphaceae</taxon>
        <taxon>Hyaloscypha</taxon>
        <taxon>Hyaloscypha bicolor</taxon>
    </lineage>
</organism>
<dbReference type="GO" id="GO:0005506">
    <property type="term" value="F:iron ion binding"/>
    <property type="evidence" value="ECO:0007669"/>
    <property type="project" value="InterPro"/>
</dbReference>
<feature type="transmembrane region" description="Helical" evidence="6">
    <location>
        <begin position="12"/>
        <end position="30"/>
    </location>
</feature>
<dbReference type="GO" id="GO:0016705">
    <property type="term" value="F:oxidoreductase activity, acting on paired donors, with incorporation or reduction of molecular oxygen"/>
    <property type="evidence" value="ECO:0007669"/>
    <property type="project" value="InterPro"/>
</dbReference>
<dbReference type="InterPro" id="IPR036396">
    <property type="entry name" value="Cyt_P450_sf"/>
</dbReference>
<feature type="binding site" description="axial binding residue" evidence="4">
    <location>
        <position position="449"/>
    </location>
    <ligand>
        <name>heme</name>
        <dbReference type="ChEBI" id="CHEBI:30413"/>
    </ligand>
    <ligandPart>
        <name>Fe</name>
        <dbReference type="ChEBI" id="CHEBI:18248"/>
    </ligandPart>
</feature>
<evidence type="ECO:0000256" key="3">
    <source>
        <dbReference type="ARBA" id="ARBA00023004"/>
    </source>
</evidence>
<evidence type="ECO:0000313" key="7">
    <source>
        <dbReference type="EMBL" id="PMD60895.1"/>
    </source>
</evidence>
<accession>A0A2J6TCY4</accession>
<evidence type="ECO:0000256" key="2">
    <source>
        <dbReference type="ARBA" id="ARBA00022723"/>
    </source>
</evidence>
<dbReference type="GeneID" id="36592859"/>
<keyword evidence="6" id="KW-0472">Membrane</keyword>
<dbReference type="RefSeq" id="XP_024737799.1">
    <property type="nucleotide sequence ID" value="XM_024884782.1"/>
</dbReference>
<dbReference type="CDD" id="cd11060">
    <property type="entry name" value="CYP57A1-like"/>
    <property type="match status" value="1"/>
</dbReference>
<protein>
    <submittedName>
        <fullName evidence="7">Cytochrome P450 family protein</fullName>
    </submittedName>
</protein>
<dbReference type="PRINTS" id="PR00463">
    <property type="entry name" value="EP450I"/>
</dbReference>
<comment type="cofactor">
    <cofactor evidence="1 4">
        <name>heme</name>
        <dbReference type="ChEBI" id="CHEBI:30413"/>
    </cofactor>
</comment>
<comment type="similarity">
    <text evidence="5">Belongs to the cytochrome P450 family.</text>
</comment>
<dbReference type="Gene3D" id="1.10.630.10">
    <property type="entry name" value="Cytochrome P450"/>
    <property type="match status" value="1"/>
</dbReference>